<name>A0A1Z4GDB4_9CYAN</name>
<dbReference type="OrthoDB" id="515110at2"/>
<dbReference type="AlphaFoldDB" id="A0A1Z4GDB4"/>
<dbReference type="Proteomes" id="UP000218287">
    <property type="component" value="Chromosome"/>
</dbReference>
<proteinExistence type="predicted"/>
<dbReference type="EMBL" id="AP018174">
    <property type="protein sequence ID" value="BAY15500.1"/>
    <property type="molecule type" value="Genomic_DNA"/>
</dbReference>
<gene>
    <name evidence="1" type="ORF">NIES21_13170</name>
</gene>
<evidence type="ECO:0000313" key="1">
    <source>
        <dbReference type="EMBL" id="BAY15500.1"/>
    </source>
</evidence>
<reference evidence="1 2" key="1">
    <citation type="submission" date="2017-06" db="EMBL/GenBank/DDBJ databases">
        <title>Genome sequencing of cyanobaciteial culture collection at National Institute for Environmental Studies (NIES).</title>
        <authorList>
            <person name="Hirose Y."/>
            <person name="Shimura Y."/>
            <person name="Fujisawa T."/>
            <person name="Nakamura Y."/>
            <person name="Kawachi M."/>
        </authorList>
    </citation>
    <scope>NUCLEOTIDE SEQUENCE [LARGE SCALE GENOMIC DNA]</scope>
    <source>
        <strain evidence="1 2">NIES-21</strain>
    </source>
</reference>
<evidence type="ECO:0008006" key="3">
    <source>
        <dbReference type="Google" id="ProtNLM"/>
    </source>
</evidence>
<protein>
    <recommendedName>
        <fullName evidence="3">Knr4/Smi1-like domain-containing protein</fullName>
    </recommendedName>
</protein>
<evidence type="ECO:0000313" key="2">
    <source>
        <dbReference type="Proteomes" id="UP000218287"/>
    </source>
</evidence>
<accession>A0A1Z4GDB4</accession>
<organism evidence="1 2">
    <name type="scientific">Anabaenopsis circularis NIES-21</name>
    <dbReference type="NCBI Taxonomy" id="1085406"/>
    <lineage>
        <taxon>Bacteria</taxon>
        <taxon>Bacillati</taxon>
        <taxon>Cyanobacteriota</taxon>
        <taxon>Cyanophyceae</taxon>
        <taxon>Nostocales</taxon>
        <taxon>Nodulariaceae</taxon>
        <taxon>Anabaenopsis</taxon>
    </lineage>
</organism>
<sequence>MFKEYYNHQFREIFELPLQASDGLSEDTVQRQLTQQGLIIPQALFDYYILAGQHWINKKHNCLLNIEELEWIDDKLVFMKENQDITYWGILKADIREADPIVWQGMNADSLEWYEESYKLSEFLMSMWKWTVTEE</sequence>
<keyword evidence="2" id="KW-1185">Reference proteome</keyword>